<protein>
    <submittedName>
        <fullName evidence="2">Uncharacterized protein</fullName>
    </submittedName>
</protein>
<feature type="region of interest" description="Disordered" evidence="1">
    <location>
        <begin position="50"/>
        <end position="88"/>
    </location>
</feature>
<evidence type="ECO:0000256" key="1">
    <source>
        <dbReference type="SAM" id="MobiDB-lite"/>
    </source>
</evidence>
<organism evidence="2 3">
    <name type="scientific">Paraphaeosphaeria sporulosa</name>
    <dbReference type="NCBI Taxonomy" id="1460663"/>
    <lineage>
        <taxon>Eukaryota</taxon>
        <taxon>Fungi</taxon>
        <taxon>Dikarya</taxon>
        <taxon>Ascomycota</taxon>
        <taxon>Pezizomycotina</taxon>
        <taxon>Dothideomycetes</taxon>
        <taxon>Pleosporomycetidae</taxon>
        <taxon>Pleosporales</taxon>
        <taxon>Massarineae</taxon>
        <taxon>Didymosphaeriaceae</taxon>
        <taxon>Paraphaeosphaeria</taxon>
    </lineage>
</organism>
<dbReference type="RefSeq" id="XP_018041677.1">
    <property type="nucleotide sequence ID" value="XM_018187580.1"/>
</dbReference>
<reference evidence="2 3" key="1">
    <citation type="submission" date="2016-05" db="EMBL/GenBank/DDBJ databases">
        <title>Comparative analysis of secretome profiles of manganese(II)-oxidizing ascomycete fungi.</title>
        <authorList>
            <consortium name="DOE Joint Genome Institute"/>
            <person name="Zeiner C.A."/>
            <person name="Purvine S.O."/>
            <person name="Zink E.M."/>
            <person name="Wu S."/>
            <person name="Pasa-Tolic L."/>
            <person name="Chaput D.L."/>
            <person name="Haridas S."/>
            <person name="Grigoriev I.V."/>
            <person name="Santelli C.M."/>
            <person name="Hansel C.M."/>
        </authorList>
    </citation>
    <scope>NUCLEOTIDE SEQUENCE [LARGE SCALE GENOMIC DNA]</scope>
    <source>
        <strain evidence="2 3">AP3s5-JAC2a</strain>
    </source>
</reference>
<proteinExistence type="predicted"/>
<name>A0A177CWN7_9PLEO</name>
<dbReference type="GeneID" id="28771066"/>
<evidence type="ECO:0000313" key="3">
    <source>
        <dbReference type="Proteomes" id="UP000077069"/>
    </source>
</evidence>
<dbReference type="Proteomes" id="UP000077069">
    <property type="component" value="Unassembled WGS sequence"/>
</dbReference>
<gene>
    <name evidence="2" type="ORF">CC84DRAFT_8338</name>
</gene>
<dbReference type="InParanoid" id="A0A177CWN7"/>
<evidence type="ECO:0000313" key="2">
    <source>
        <dbReference type="EMBL" id="OAG11312.1"/>
    </source>
</evidence>
<dbReference type="EMBL" id="KV441548">
    <property type="protein sequence ID" value="OAG11312.1"/>
    <property type="molecule type" value="Genomic_DNA"/>
</dbReference>
<sequence length="149" mass="16137">MRSNVDAKLEKVASRRVTSGAVFRFERAWAIEVPAIGGAARGAETLAPAKVQERNAQHSRAVASRPPPARIETPLRHRLRTDASTSTALSSQFSESVLVSLARCGRQRRGGIATRTSPCRGEELLSARRLILGATTQPRSPRTSPSLQK</sequence>
<keyword evidence="3" id="KW-1185">Reference proteome</keyword>
<dbReference type="AlphaFoldDB" id="A0A177CWN7"/>
<dbReference type="OrthoDB" id="10389108at2759"/>
<accession>A0A177CWN7</accession>